<dbReference type="PANTHER" id="PTHR19848">
    <property type="entry name" value="WD40 REPEAT PROTEIN"/>
    <property type="match status" value="1"/>
</dbReference>
<dbReference type="InterPro" id="IPR036047">
    <property type="entry name" value="F-box-like_dom_sf"/>
</dbReference>
<proteinExistence type="inferred from homology"/>
<dbReference type="Pfam" id="PF12937">
    <property type="entry name" value="F-box-like"/>
    <property type="match status" value="1"/>
</dbReference>
<dbReference type="SMART" id="SM00320">
    <property type="entry name" value="WD40"/>
    <property type="match status" value="7"/>
</dbReference>
<organism evidence="7 8">
    <name type="scientific">Elsinoe australis</name>
    <dbReference type="NCBI Taxonomy" id="40998"/>
    <lineage>
        <taxon>Eukaryota</taxon>
        <taxon>Fungi</taxon>
        <taxon>Dikarya</taxon>
        <taxon>Ascomycota</taxon>
        <taxon>Pezizomycotina</taxon>
        <taxon>Dothideomycetes</taxon>
        <taxon>Dothideomycetidae</taxon>
        <taxon>Myriangiales</taxon>
        <taxon>Elsinoaceae</taxon>
        <taxon>Elsinoe</taxon>
    </lineage>
</organism>
<dbReference type="InterPro" id="IPR001810">
    <property type="entry name" value="F-box_dom"/>
</dbReference>
<dbReference type="Pfam" id="PF00400">
    <property type="entry name" value="WD40"/>
    <property type="match status" value="5"/>
</dbReference>
<dbReference type="PROSITE" id="PS00678">
    <property type="entry name" value="WD_REPEATS_1"/>
    <property type="match status" value="3"/>
</dbReference>
<dbReference type="Gene3D" id="1.20.1280.50">
    <property type="match status" value="1"/>
</dbReference>
<feature type="repeat" description="WD" evidence="4">
    <location>
        <begin position="502"/>
        <end position="541"/>
    </location>
</feature>
<feature type="compositionally biased region" description="Low complexity" evidence="5">
    <location>
        <begin position="736"/>
        <end position="761"/>
    </location>
</feature>
<dbReference type="InterPro" id="IPR020472">
    <property type="entry name" value="WD40_PAC1"/>
</dbReference>
<evidence type="ECO:0000256" key="3">
    <source>
        <dbReference type="ARBA" id="ARBA00022737"/>
    </source>
</evidence>
<dbReference type="STRING" id="40998.A0A2P8AJ16"/>
<dbReference type="Gene3D" id="2.130.10.10">
    <property type="entry name" value="YVTN repeat-like/Quinoprotein amine dehydrogenase"/>
    <property type="match status" value="2"/>
</dbReference>
<dbReference type="OrthoDB" id="19711at2759"/>
<feature type="repeat" description="WD" evidence="4">
    <location>
        <begin position="542"/>
        <end position="581"/>
    </location>
</feature>
<evidence type="ECO:0000259" key="6">
    <source>
        <dbReference type="Pfam" id="PF12937"/>
    </source>
</evidence>
<dbReference type="InterPro" id="IPR015943">
    <property type="entry name" value="WD40/YVTN_repeat-like_dom_sf"/>
</dbReference>
<feature type="compositionally biased region" description="Basic and acidic residues" evidence="5">
    <location>
        <begin position="186"/>
        <end position="217"/>
    </location>
</feature>
<evidence type="ECO:0000256" key="1">
    <source>
        <dbReference type="ARBA" id="ARBA00007968"/>
    </source>
</evidence>
<dbReference type="PANTHER" id="PTHR19848:SF8">
    <property type="entry name" value="F-BOX AND WD REPEAT DOMAIN CONTAINING 7"/>
    <property type="match status" value="1"/>
</dbReference>
<dbReference type="InterPro" id="IPR001680">
    <property type="entry name" value="WD40_rpt"/>
</dbReference>
<gene>
    <name evidence="7" type="ORF">B9Z65_625</name>
</gene>
<feature type="compositionally biased region" description="Low complexity" evidence="5">
    <location>
        <begin position="706"/>
        <end position="725"/>
    </location>
</feature>
<feature type="compositionally biased region" description="Polar residues" evidence="5">
    <location>
        <begin position="250"/>
        <end position="261"/>
    </location>
</feature>
<dbReference type="SUPFAM" id="SSF81383">
    <property type="entry name" value="F-box domain"/>
    <property type="match status" value="1"/>
</dbReference>
<dbReference type="AlphaFoldDB" id="A0A2P8AJ16"/>
<feature type="region of interest" description="Disordered" evidence="5">
    <location>
        <begin position="186"/>
        <end position="284"/>
    </location>
</feature>
<feature type="region of interest" description="Disordered" evidence="5">
    <location>
        <begin position="698"/>
        <end position="789"/>
    </location>
</feature>
<evidence type="ECO:0000313" key="7">
    <source>
        <dbReference type="EMBL" id="PSK60475.1"/>
    </source>
</evidence>
<dbReference type="Proteomes" id="UP000243723">
    <property type="component" value="Unassembled WGS sequence"/>
</dbReference>
<feature type="region of interest" description="Disordered" evidence="5">
    <location>
        <begin position="1"/>
        <end position="43"/>
    </location>
</feature>
<evidence type="ECO:0000313" key="8">
    <source>
        <dbReference type="Proteomes" id="UP000243723"/>
    </source>
</evidence>
<name>A0A2P8AJ16_9PEZI</name>
<dbReference type="EMBL" id="NHZQ01000003">
    <property type="protein sequence ID" value="PSK60475.1"/>
    <property type="molecule type" value="Genomic_DNA"/>
</dbReference>
<reference evidence="7 8" key="1">
    <citation type="submission" date="2017-05" db="EMBL/GenBank/DDBJ databases">
        <title>Draft genome sequence of Elsinoe australis.</title>
        <authorList>
            <person name="Cheng Q."/>
        </authorList>
    </citation>
    <scope>NUCLEOTIDE SEQUENCE [LARGE SCALE GENOMIC DNA]</scope>
    <source>
        <strain evidence="7 8">NL1</strain>
    </source>
</reference>
<comment type="caution">
    <text evidence="7">The sequence shown here is derived from an EMBL/GenBank/DDBJ whole genome shotgun (WGS) entry which is preliminary data.</text>
</comment>
<evidence type="ECO:0000256" key="5">
    <source>
        <dbReference type="SAM" id="MobiDB-lite"/>
    </source>
</evidence>
<feature type="domain" description="F-box" evidence="6">
    <location>
        <begin position="122"/>
        <end position="167"/>
    </location>
</feature>
<dbReference type="PRINTS" id="PR00320">
    <property type="entry name" value="GPROTEINBRPT"/>
</dbReference>
<evidence type="ECO:0000256" key="2">
    <source>
        <dbReference type="ARBA" id="ARBA00022574"/>
    </source>
</evidence>
<keyword evidence="8" id="KW-1185">Reference proteome</keyword>
<evidence type="ECO:0000256" key="4">
    <source>
        <dbReference type="PROSITE-ProRule" id="PRU00221"/>
    </source>
</evidence>
<comment type="similarity">
    <text evidence="1">Belongs to the WD repeat MET30/SCONB/SCON-2 family.</text>
</comment>
<accession>A0A2P8AJ16</accession>
<dbReference type="PROSITE" id="PS50294">
    <property type="entry name" value="WD_REPEATS_REGION"/>
    <property type="match status" value="4"/>
</dbReference>
<sequence>MVSLPQHARPRPDEGYSEEPDPSQGDSEGQMQVDIEDGDDGVQHAQGQLLSLSAPQRDAAFAGVVGYLSPQERLQMFAHLAESLDPEHKEDLVKAAIESMPTATIARVFGAFRHRLHINPADRLPMELTELIMLNLQPLDVIRCSIASHKWRLRALDVTLWKAFFLREGWMVDPDAIEGLLRRENHGPDTEARSHRRKYDASIEARESRKRQREAGRLDVTSNRAEDAQSWNEQHGHVEADDDNQMEGVESSTTVSRSTLADTEGLDSLSPQSVGLVTPHDGPHLREENLEAHRSAYELFPPLSPPVVLGAPGHKSINWHYLYKQRRRLESNWNEGRYKNFQLPHPHFQDEMHDECVYSIQYSGDHLVSGSRDRTLKVWDLNTQRCLRTLAGQHEQSVLCLQFDPDPEQNIIVSGGSDSYVVIWNFATGEVIKRMTTAHRESVLNLRFDNRYLITCSKDKTIKIWNRRTVRSDDRIVPHLLRNQYALDAPVDLEPYTLLGTLQGHGAAVNAVQIHEDTVVSASGDRTIRMWNVLTGDCIREFQGHGKGIACVQFDGRRIVSGSSDHTVRIFDAATKGEVACLQGHSNLVRTLQARFGDKTITDEELEALAKQTQDRWARNLDSLSHRSSMAPGRHGLDQIHDVRSLNAKIPQGGGGSKWSRIVSGSYDETVIIWKKDSDGKWIVSRRLHQDEVLSLHANRNRQRRGAVPPHQGHGHVHQGQQGVPQQPPQPGPGHGHQQPHAQVPGQNPAQGPAAAAQQPQGGPPPLIVPPRVHHHHHRPVNQHGQAPPAITPAQQQMLQQRQIAAQQHAAARRTQGAAEEQSNRVFKLQFDSRRIVCCSQNKIIVGWDFANGDEDLIEASKYFAETD</sequence>
<feature type="repeat" description="WD" evidence="4">
    <location>
        <begin position="350"/>
        <end position="389"/>
    </location>
</feature>
<protein>
    <submittedName>
        <fullName evidence="7">F-box/WD repeat-containing protein pof11</fullName>
    </submittedName>
</protein>
<keyword evidence="3" id="KW-0677">Repeat</keyword>
<dbReference type="InterPro" id="IPR019775">
    <property type="entry name" value="WD40_repeat_CS"/>
</dbReference>
<dbReference type="PROSITE" id="PS50082">
    <property type="entry name" value="WD_REPEATS_2"/>
    <property type="match status" value="5"/>
</dbReference>
<keyword evidence="2 4" id="KW-0853">WD repeat</keyword>
<feature type="repeat" description="WD" evidence="4">
    <location>
        <begin position="436"/>
        <end position="466"/>
    </location>
</feature>
<feature type="repeat" description="WD" evidence="4">
    <location>
        <begin position="391"/>
        <end position="434"/>
    </location>
</feature>
<feature type="compositionally biased region" description="Basic residues" evidence="5">
    <location>
        <begin position="772"/>
        <end position="781"/>
    </location>
</feature>
<dbReference type="SUPFAM" id="SSF50978">
    <property type="entry name" value="WD40 repeat-like"/>
    <property type="match status" value="1"/>
</dbReference>
<dbReference type="InterPro" id="IPR036322">
    <property type="entry name" value="WD40_repeat_dom_sf"/>
</dbReference>
<dbReference type="CDD" id="cd00200">
    <property type="entry name" value="WD40"/>
    <property type="match status" value="1"/>
</dbReference>